<accession>A0A5C6B0N7</accession>
<keyword evidence="2" id="KW-0456">Lyase</keyword>
<dbReference type="GO" id="GO:0016829">
    <property type="term" value="F:lyase activity"/>
    <property type="evidence" value="ECO:0007669"/>
    <property type="project" value="UniProtKB-KW"/>
</dbReference>
<name>A0A5C6B0N7_9BACT</name>
<evidence type="ECO:0000313" key="2">
    <source>
        <dbReference type="EMBL" id="TWU05337.1"/>
    </source>
</evidence>
<dbReference type="SUPFAM" id="SSF48371">
    <property type="entry name" value="ARM repeat"/>
    <property type="match status" value="2"/>
</dbReference>
<comment type="caution">
    <text evidence="2">The sequence shown here is derived from an EMBL/GenBank/DDBJ whole genome shotgun (WGS) entry which is preliminary data.</text>
</comment>
<evidence type="ECO:0000256" key="1">
    <source>
        <dbReference type="ARBA" id="ARBA00045876"/>
    </source>
</evidence>
<dbReference type="InterPro" id="IPR004155">
    <property type="entry name" value="PBS_lyase_HEAT"/>
</dbReference>
<dbReference type="GO" id="GO:0016491">
    <property type="term" value="F:oxidoreductase activity"/>
    <property type="evidence" value="ECO:0007669"/>
    <property type="project" value="TreeGrafter"/>
</dbReference>
<dbReference type="PANTHER" id="PTHR12697">
    <property type="entry name" value="PBS LYASE HEAT-LIKE PROTEIN"/>
    <property type="match status" value="1"/>
</dbReference>
<dbReference type="SMART" id="SM00567">
    <property type="entry name" value="EZ_HEAT"/>
    <property type="match status" value="5"/>
</dbReference>
<dbReference type="InterPro" id="IPR011989">
    <property type="entry name" value="ARM-like"/>
</dbReference>
<dbReference type="PROSITE" id="PS50077">
    <property type="entry name" value="HEAT_REPEAT"/>
    <property type="match status" value="1"/>
</dbReference>
<comment type="function">
    <text evidence="1">Catalyzes the hydroxylation of the N(6)-(4-aminobutyl)-L-lysine intermediate produced by deoxyhypusine synthase/DHPS on a critical lysine of the eukaryotic translation initiation factor 5A/eIF-5A. This is the second step of the post-translational modification of that lysine into an unusual amino acid residue named hypusine. Hypusination is unique to mature eIF-5A factor and is essential for its function.</text>
</comment>
<dbReference type="EMBL" id="SJPU01000029">
    <property type="protein sequence ID" value="TWU05337.1"/>
    <property type="molecule type" value="Genomic_DNA"/>
</dbReference>
<dbReference type="Pfam" id="PF13646">
    <property type="entry name" value="HEAT_2"/>
    <property type="match status" value="3"/>
</dbReference>
<dbReference type="PROSITE" id="PS51257">
    <property type="entry name" value="PROKAR_LIPOPROTEIN"/>
    <property type="match status" value="1"/>
</dbReference>
<dbReference type="PANTHER" id="PTHR12697:SF5">
    <property type="entry name" value="DEOXYHYPUSINE HYDROXYLASE"/>
    <property type="match status" value="1"/>
</dbReference>
<protein>
    <submittedName>
        <fullName evidence="2">Lyase</fullName>
    </submittedName>
</protein>
<gene>
    <name evidence="2" type="ORF">Poly21_57580</name>
</gene>
<dbReference type="Proteomes" id="UP000319908">
    <property type="component" value="Unassembled WGS sequence"/>
</dbReference>
<organism evidence="2 3">
    <name type="scientific">Allorhodopirellula heiligendammensis</name>
    <dbReference type="NCBI Taxonomy" id="2714739"/>
    <lineage>
        <taxon>Bacteria</taxon>
        <taxon>Pseudomonadati</taxon>
        <taxon>Planctomycetota</taxon>
        <taxon>Planctomycetia</taxon>
        <taxon>Pirellulales</taxon>
        <taxon>Pirellulaceae</taxon>
        <taxon>Allorhodopirellula</taxon>
    </lineage>
</organism>
<dbReference type="AlphaFoldDB" id="A0A5C6B0N7"/>
<keyword evidence="3" id="KW-1185">Reference proteome</keyword>
<dbReference type="InterPro" id="IPR016024">
    <property type="entry name" value="ARM-type_fold"/>
</dbReference>
<dbReference type="OrthoDB" id="262030at2"/>
<evidence type="ECO:0000313" key="3">
    <source>
        <dbReference type="Proteomes" id="UP000319908"/>
    </source>
</evidence>
<dbReference type="InterPro" id="IPR021133">
    <property type="entry name" value="HEAT_type_2"/>
</dbReference>
<sequence length="352" mass="37597">MNFSLRSNEGSCTKCLFWVLLLLISCSLFSINLSGRAHGQDAVETEAFDKAFKGLSDGSAKVRGAAARKLGQLTLNPEIAVPALTFALKDSDMRVRSSAAQSIGKFGGDAKFAVSFLIQEVEKINRRRDAVGDSAEAKAAYRATHGVIGDGVRFMSNETHFLSHCISTLGKIEADPDTVVPVLIHALKDDDEAVRGAAAGALGEFGADAKNAMIPLIAALGDESQAVRLRATEAFWNFGPAASGAAPALTKCLNDEDVTVRIRAAVALYKVAPEDPNEAAVQVLMDTMRNQDWPFRADAAYAFTKIDAEKVTPDAVDALRDSETDEHEQVRRTATLTLRQIGAAKTADGPSK</sequence>
<reference evidence="2 3" key="1">
    <citation type="journal article" date="2020" name="Antonie Van Leeuwenhoek">
        <title>Rhodopirellula heiligendammensis sp. nov., Rhodopirellula pilleata sp. nov., and Rhodopirellula solitaria sp. nov. isolated from natural or artificial marine surfaces in Northern Germany and California, USA, and emended description of the genus Rhodopirellula.</title>
        <authorList>
            <person name="Kallscheuer N."/>
            <person name="Wiegand S."/>
            <person name="Jogler M."/>
            <person name="Boedeker C."/>
            <person name="Peeters S.H."/>
            <person name="Rast P."/>
            <person name="Heuer A."/>
            <person name="Jetten M.S.M."/>
            <person name="Rohde M."/>
            <person name="Jogler C."/>
        </authorList>
    </citation>
    <scope>NUCLEOTIDE SEQUENCE [LARGE SCALE GENOMIC DNA]</scope>
    <source>
        <strain evidence="2 3">Poly21</strain>
    </source>
</reference>
<dbReference type="Gene3D" id="1.25.10.10">
    <property type="entry name" value="Leucine-rich Repeat Variant"/>
    <property type="match status" value="3"/>
</dbReference>
<proteinExistence type="predicted"/>